<evidence type="ECO:0000256" key="5">
    <source>
        <dbReference type="ARBA" id="ARBA00022692"/>
    </source>
</evidence>
<protein>
    <recommendedName>
        <fullName evidence="4">P-type phospholipid transporter</fullName>
        <ecNumber evidence="4">7.6.2.1</ecNumber>
    </recommendedName>
</protein>
<feature type="binding site" evidence="16">
    <location>
        <position position="1983"/>
    </location>
    <ligand>
        <name>ATP</name>
        <dbReference type="ChEBI" id="CHEBI:30616"/>
    </ligand>
</feature>
<dbReference type="PROSITE" id="PS50125">
    <property type="entry name" value="GUANYLATE_CYCLASE_2"/>
    <property type="match status" value="1"/>
</dbReference>
<comment type="catalytic activity">
    <reaction evidence="14">
        <text>a 1,2-diacyl-sn-glycero-3-phosphoethanolamine(out) + ATP + H2O = a 1,2-diacyl-sn-glycero-3-phosphoethanolamine(in) + ADP + phosphate + H(+)</text>
        <dbReference type="Rhea" id="RHEA:66132"/>
        <dbReference type="ChEBI" id="CHEBI:15377"/>
        <dbReference type="ChEBI" id="CHEBI:15378"/>
        <dbReference type="ChEBI" id="CHEBI:30616"/>
        <dbReference type="ChEBI" id="CHEBI:43474"/>
        <dbReference type="ChEBI" id="CHEBI:64612"/>
        <dbReference type="ChEBI" id="CHEBI:456216"/>
    </reaction>
    <physiologicalReaction direction="left-to-right" evidence="14">
        <dbReference type="Rhea" id="RHEA:66133"/>
    </physiologicalReaction>
</comment>
<dbReference type="InterPro" id="IPR044492">
    <property type="entry name" value="P_typ_ATPase_HD_dom"/>
</dbReference>
<evidence type="ECO:0000256" key="13">
    <source>
        <dbReference type="ARBA" id="ARBA00034036"/>
    </source>
</evidence>
<feature type="compositionally biased region" description="Low complexity" evidence="19">
    <location>
        <begin position="1252"/>
        <end position="1277"/>
    </location>
</feature>
<feature type="binding site" evidence="16">
    <location>
        <position position="2104"/>
    </location>
    <ligand>
        <name>ATP</name>
        <dbReference type="ChEBI" id="CHEBI:30616"/>
    </ligand>
</feature>
<dbReference type="Gene3D" id="3.30.70.1230">
    <property type="entry name" value="Nucleotide cyclase"/>
    <property type="match status" value="1"/>
</dbReference>
<dbReference type="SFLD" id="SFLDF00027">
    <property type="entry name" value="p-type_atpase"/>
    <property type="match status" value="1"/>
</dbReference>
<dbReference type="InterPro" id="IPR023299">
    <property type="entry name" value="ATPase_P-typ_cyto_dom_N"/>
</dbReference>
<feature type="binding site" evidence="16">
    <location>
        <position position="2222"/>
    </location>
    <ligand>
        <name>ATP</name>
        <dbReference type="ChEBI" id="CHEBI:30616"/>
    </ligand>
</feature>
<comment type="catalytic activity">
    <reaction evidence="13">
        <text>ATP + H2O + phospholipidSide 1 = ADP + phosphate + phospholipidSide 2.</text>
        <dbReference type="EC" id="7.6.2.1"/>
    </reaction>
</comment>
<evidence type="ECO:0000313" key="22">
    <source>
        <dbReference type="EMBL" id="KAJ3117122.1"/>
    </source>
</evidence>
<dbReference type="InterPro" id="IPR029787">
    <property type="entry name" value="Nucleotide_cyclase"/>
</dbReference>
<dbReference type="SUPFAM" id="SSF55073">
    <property type="entry name" value="Nucleotide cyclase"/>
    <property type="match status" value="1"/>
</dbReference>
<keyword evidence="5 20" id="KW-0812">Transmembrane</keyword>
<dbReference type="GO" id="GO:0000287">
    <property type="term" value="F:magnesium ion binding"/>
    <property type="evidence" value="ECO:0007669"/>
    <property type="project" value="InterPro"/>
</dbReference>
<dbReference type="EMBL" id="JADGJH010001184">
    <property type="protein sequence ID" value="KAJ3117122.1"/>
    <property type="molecule type" value="Genomic_DNA"/>
</dbReference>
<feature type="binding site" evidence="16">
    <location>
        <position position="2023"/>
    </location>
    <ligand>
        <name>ATP</name>
        <dbReference type="ChEBI" id="CHEBI:30616"/>
    </ligand>
</feature>
<dbReference type="SMART" id="SM00065">
    <property type="entry name" value="GAF"/>
    <property type="match status" value="2"/>
</dbReference>
<keyword evidence="23" id="KW-1185">Reference proteome</keyword>
<evidence type="ECO:0000256" key="14">
    <source>
        <dbReference type="ARBA" id="ARBA00049128"/>
    </source>
</evidence>
<keyword evidence="18" id="KW-0802">TPR repeat</keyword>
<dbReference type="InterPro" id="IPR032631">
    <property type="entry name" value="P-type_ATPase_N"/>
</dbReference>
<dbReference type="Pfam" id="PF16212">
    <property type="entry name" value="PhoLip_ATPase_C"/>
    <property type="match status" value="1"/>
</dbReference>
<feature type="transmembrane region" description="Helical" evidence="20">
    <location>
        <begin position="2484"/>
        <end position="2505"/>
    </location>
</feature>
<dbReference type="SUPFAM" id="SSF81653">
    <property type="entry name" value="Calcium ATPase, transduction domain A"/>
    <property type="match status" value="1"/>
</dbReference>
<dbReference type="PRINTS" id="PR00119">
    <property type="entry name" value="CATATPASE"/>
</dbReference>
<sequence>MELDFVDSVPVKSNYKTLAQDVTPDIILEYLSRSPPSASKTTNSELQLKSNVTKAKLNSSPKSTAKILDCCTFSPASGLPSQAVTTMKAIFALQEQENTRYFKKFTTSPYAAKSAKVHQRQRILNNAKPANNHVSSYEKFPFILVNSESPKVTQSKSIKLGNDSEQIMVKDPVLPPVFTMRAPRYYYDSHQFQYQTVPDAWTPLRTASMKYPRTPESVHSDINQVRTKSGVGSTKLRKRLASKERRKLKKTESEFLHNDSKNTAYTTTESRDRLTIAKEEILAEEYLLKLADKENTVEEVLPSLQLLLDIIERNSTVAKDSLFDRGGVAILLYILRKFFFKFSVYFVVTTLALTFKVLYQQNGIADILNLVQNLSEKVNNESKPIKFRPVEKAASVTIFAESVNENVTAVQKLVEDKNAFGSTILLELAENNFNRASFDKLMSVSGKIRPEYDILEKLCLLMENFHKVISLFNSHEEWSDLEFEKFAHNILNCVHTMTSCKTAMLYMLDSSCNSLYAIDYDINLTRLEKTLIRDKRFPIANNGAGIAGYACEIKKNVNITHSASKNEKFNPEVDGRLAKTEKIDTLLCIPLINNQGLAVGVLEVLNKRDTDTNTISFDCVDEFILRHVAKQIVHAISLLDVCLKFQFVEKQHAVVLDAATFISKSAGLTELHSIISTSVKDLMQADRCGIFLFDSKLNKLVGYIEYDGEEKIIKVPTDRGVVGYTFRSGEIVNLQNASADQRFYSQIDEETGYNTHNLISAPLKNSEGVSFGAIQMLNKKTGSFLPEDAKLLKYFTFQVSLALDRSYLKKKTQDLIQITVDAKNLLSVILKAVKSIIIEIESSGKVRNVNHPSDLEIMDPLIIKTIQEQNFKELFGTENQKMISSIEKIISADSLDVSISIRDTNLTFAGKEKNVDYQIKQVEETNIETGQKTKVILVLIEDITPSKRALAALGRYITPKLAEKVISEFGVTLEGSRVKATVLYANIREYMPLCDSLELEKLISWLNNQFQTILDDVASHNGIIDKYSHGETCAIFGIINPSTEDSLNACESALQCQQSLKKLNAQLEEYGAPLAKLSIGLNSGMVLSAFIGSPERAEIIRAGETVAFAKIMEYLASMYGAEIAVTESMQKEINQEFHTRELDTITLRTNFVARKEPFKIYALYGRKKVEQSDQLSEVVDLYAKGLVLFRRRQFKTAAEFFESALAVIPDDGPSGNQAKLQATRYLLVNILGGIPGTPLLDDSESMPHTIANNSNNNNSSSSSSSSNNNNTSSTPPSLSHSPGASSGAFITSTDPANPSSSALNNSANSTQKKTKENVQADIIKFRNSNVLANFRQSNLTLAKKRTRTVSKVITKSTDLSWLDGSAGAAWIKSNRIYAFLFFPYLFIVRLLAKHARSKNANNPFVDNTVRTARYTLISFIPLQVIVQFSKVANIYFFTVSMLQLIPNVSPTGRFTTIFPLSFFVIVSMIKEGYDDFFRHKQDAAENNSPVFRLKSNRAGPSGFIDRRLSRNRHDIELASLRNMDQLPESAAQWEKISCKDIHVGDIIRVRDREFIPADIIVVSSSNSDGICFVETSNLDGETNLKQRQALKVTADACQDANSMLNFRAAIQTESPSGDLYNFDGYLLDSANSRFPLTPNQLLQRGATLRNTKEVFGVTVFTGEESKIRMNSYTPPSTKVSHVGQITNKIIGLILFSLIVCSILGTVGYILWDKNERNSDGNLRHWYLTGGSGYGLVFFTFLILFNAFIPISLYVTMEVVKIVQIYFMINDLSMYDSERDIPAQANTSNLNEDLGQVQYVFSDKTGTLTENVMEFRIFSVAGKSVRHPSSPQRDDDSLDANILITDLSSAKLHGKRFSQAQQQAHDFLEAMVLCHDVIPDLSEPETNTKPSKNGNGKSHIPSIQTPASIVYQSSSADEVAIVNAARDLSFIYKSRSPTGITVNSLNQSSDDEYELLNKIEFTSDRKRMSTVYKYPDGRIVLLMKGADNVILERLRSDSELSVYEREIKAKTLADTGRFATEGLRTLLYAYKILDEEQYQYWAEKYAAATTSIVNRAILVAQVAEDLERDLTLLGATAIEDKLQEGVPETIEALRKANIKVWMLTGDKTETAINIGRTCNLIKRNSHLMVLNDESAAMENSKHHNISGVENWIESSIIRFKELKLAKFSSDCHIVVVIEGRLLSKVEKEIEKGSKSGISVFKYLLDLLIAADNVICCRFSPAQKALLVRIVKERLNKQYSAKGGASALLEEISGSRQGAFKKFFSRLMLRPRESGVTLAVGDGANDIPMLLCAHVGIGITGREGLAASRASDYSIAKFRFLQPLLFVHGRWSYVRISEFTLGTLYKNITFYMTQLFFQFFCGYSGTSLYEQWTLSLNNVLFTSVPVIIVGMFEKDLNRSTLMAVPELYRFGQLNRGFNFRVQIRWFFQGIFHAALSVVLPAIMFGAFSQPKQTTDLFKPLTSANSTTWFREVFESDGVGPYQEASLYPFGTISYTITVFFCTIKVLYVESHNITHLHHFFGGLTIVVWIAYQFVYSYVWQVHSILGDTAYEYSGLYYSLINTQLRFWGVVIISVVLGLVIEDTSLKFFELLTRLARWGYIGGRREEPLYVEREDEPSFISINSKKRGVSAQSLSTPLPNRYVQVMEEARFAAANAIGEHDWADEVAWWQFWEKIHNVNSRLDEYE</sequence>
<dbReference type="GO" id="GO:0009190">
    <property type="term" value="P:cyclic nucleotide biosynthetic process"/>
    <property type="evidence" value="ECO:0007669"/>
    <property type="project" value="InterPro"/>
</dbReference>
<evidence type="ECO:0000313" key="23">
    <source>
        <dbReference type="Proteomes" id="UP001211907"/>
    </source>
</evidence>
<feature type="transmembrane region" description="Helical" evidence="20">
    <location>
        <begin position="2423"/>
        <end position="2445"/>
    </location>
</feature>
<evidence type="ECO:0000256" key="16">
    <source>
        <dbReference type="PIRSR" id="PIRSR606539-2"/>
    </source>
</evidence>
<feature type="region of interest" description="Disordered" evidence="19">
    <location>
        <begin position="1241"/>
        <end position="1315"/>
    </location>
</feature>
<evidence type="ECO:0000256" key="8">
    <source>
        <dbReference type="ARBA" id="ARBA00022840"/>
    </source>
</evidence>
<dbReference type="Pfam" id="PF13246">
    <property type="entry name" value="Cation_ATPase"/>
    <property type="match status" value="1"/>
</dbReference>
<feature type="binding site" evidence="16">
    <location>
        <position position="2284"/>
    </location>
    <ligand>
        <name>ATP</name>
        <dbReference type="ChEBI" id="CHEBI:30616"/>
    </ligand>
</feature>
<dbReference type="GO" id="GO:0140326">
    <property type="term" value="F:ATPase-coupled intramembrane lipid transporter activity"/>
    <property type="evidence" value="ECO:0007669"/>
    <property type="project" value="UniProtKB-EC"/>
</dbReference>
<dbReference type="InterPro" id="IPR001757">
    <property type="entry name" value="P_typ_ATPase"/>
</dbReference>
<dbReference type="NCBIfam" id="TIGR01494">
    <property type="entry name" value="ATPase_P-type"/>
    <property type="match status" value="2"/>
</dbReference>
<accession>A0AAD5SXM4</accession>
<keyword evidence="9 17" id="KW-0460">Magnesium</keyword>
<feature type="transmembrane region" description="Helical" evidence="20">
    <location>
        <begin position="1731"/>
        <end position="1754"/>
    </location>
</feature>
<dbReference type="InterPro" id="IPR029016">
    <property type="entry name" value="GAF-like_dom_sf"/>
</dbReference>
<evidence type="ECO:0000256" key="9">
    <source>
        <dbReference type="ARBA" id="ARBA00022842"/>
    </source>
</evidence>
<keyword evidence="10" id="KW-1278">Translocase</keyword>
<dbReference type="InterPro" id="IPR006539">
    <property type="entry name" value="P-type_ATPase_IV"/>
</dbReference>
<dbReference type="Pfam" id="PF00122">
    <property type="entry name" value="E1-E2_ATPase"/>
    <property type="match status" value="1"/>
</dbReference>
<dbReference type="GO" id="GO:0006892">
    <property type="term" value="P:post-Golgi vesicle-mediated transport"/>
    <property type="evidence" value="ECO:0007669"/>
    <property type="project" value="TreeGrafter"/>
</dbReference>
<dbReference type="GO" id="GO:0045332">
    <property type="term" value="P:phospholipid translocation"/>
    <property type="evidence" value="ECO:0007669"/>
    <property type="project" value="TreeGrafter"/>
</dbReference>
<dbReference type="GO" id="GO:0032456">
    <property type="term" value="P:endocytic recycling"/>
    <property type="evidence" value="ECO:0007669"/>
    <property type="project" value="TreeGrafter"/>
</dbReference>
<feature type="compositionally biased region" description="Polar residues" evidence="19">
    <location>
        <begin position="1278"/>
        <end position="1294"/>
    </location>
</feature>
<feature type="binding site" evidence="17">
    <location>
        <position position="1804"/>
    </location>
    <ligand>
        <name>Mg(2+)</name>
        <dbReference type="ChEBI" id="CHEBI:18420"/>
    </ligand>
</feature>
<dbReference type="Pfam" id="PF00211">
    <property type="entry name" value="Guanylate_cyc"/>
    <property type="match status" value="1"/>
</dbReference>
<feature type="binding site" evidence="16">
    <location>
        <position position="1803"/>
    </location>
    <ligand>
        <name>ATP</name>
        <dbReference type="ChEBI" id="CHEBI:30616"/>
    </ligand>
</feature>
<keyword evidence="7 16" id="KW-0547">Nucleotide-binding</keyword>
<dbReference type="GO" id="GO:0035556">
    <property type="term" value="P:intracellular signal transduction"/>
    <property type="evidence" value="ECO:0007669"/>
    <property type="project" value="InterPro"/>
</dbReference>
<feature type="binding site" evidence="16">
    <location>
        <position position="2216"/>
    </location>
    <ligand>
        <name>ATP</name>
        <dbReference type="ChEBI" id="CHEBI:30616"/>
    </ligand>
</feature>
<dbReference type="SFLD" id="SFLDS00003">
    <property type="entry name" value="Haloacid_Dehalogenase"/>
    <property type="match status" value="1"/>
</dbReference>
<feature type="compositionally biased region" description="Polar residues" evidence="19">
    <location>
        <begin position="1883"/>
        <end position="1901"/>
    </location>
</feature>
<dbReference type="GO" id="GO:0005886">
    <property type="term" value="C:plasma membrane"/>
    <property type="evidence" value="ECO:0007669"/>
    <property type="project" value="TreeGrafter"/>
</dbReference>
<feature type="binding site" evidence="16">
    <location>
        <position position="1804"/>
    </location>
    <ligand>
        <name>ATP</name>
        <dbReference type="ChEBI" id="CHEBI:30616"/>
    </ligand>
</feature>
<evidence type="ECO:0000256" key="2">
    <source>
        <dbReference type="ARBA" id="ARBA00004308"/>
    </source>
</evidence>
<dbReference type="Gene3D" id="3.30.450.40">
    <property type="match status" value="2"/>
</dbReference>
<evidence type="ECO:0000256" key="17">
    <source>
        <dbReference type="PIRSR" id="PIRSR606539-3"/>
    </source>
</evidence>
<feature type="binding site" evidence="16">
    <location>
        <position position="1802"/>
    </location>
    <ligand>
        <name>ATP</name>
        <dbReference type="ChEBI" id="CHEBI:30616"/>
    </ligand>
</feature>
<gene>
    <name evidence="22" type="ORF">HK100_000894</name>
</gene>
<comment type="cofactor">
    <cofactor evidence="17">
        <name>Mg(2+)</name>
        <dbReference type="ChEBI" id="CHEBI:18420"/>
    </cofactor>
</comment>
<dbReference type="InterPro" id="IPR036412">
    <property type="entry name" value="HAD-like_sf"/>
</dbReference>
<evidence type="ECO:0000256" key="1">
    <source>
        <dbReference type="ARBA" id="ARBA00004141"/>
    </source>
</evidence>
<dbReference type="InterPro" id="IPR008250">
    <property type="entry name" value="ATPase_P-typ_transduc_dom_A_sf"/>
</dbReference>
<dbReference type="SUPFAM" id="SSF56784">
    <property type="entry name" value="HAD-like"/>
    <property type="match status" value="1"/>
</dbReference>
<feature type="binding site" evidence="16">
    <location>
        <position position="2283"/>
    </location>
    <ligand>
        <name>ATP</name>
        <dbReference type="ChEBI" id="CHEBI:30616"/>
    </ligand>
</feature>
<feature type="region of interest" description="Disordered" evidence="19">
    <location>
        <begin position="1880"/>
        <end position="1901"/>
    </location>
</feature>
<comment type="subcellular location">
    <subcellularLocation>
        <location evidence="2">Endomembrane system</location>
    </subcellularLocation>
    <subcellularLocation>
        <location evidence="1">Membrane</location>
        <topology evidence="1">Multi-pass membrane protein</topology>
    </subcellularLocation>
</comment>
<feature type="transmembrane region" description="Helical" evidence="20">
    <location>
        <begin position="2370"/>
        <end position="2390"/>
    </location>
</feature>
<dbReference type="InterPro" id="IPR019734">
    <property type="entry name" value="TPR_rpt"/>
</dbReference>
<feature type="domain" description="Guanylate cyclase" evidence="21">
    <location>
        <begin position="981"/>
        <end position="1113"/>
    </location>
</feature>
<dbReference type="PROSITE" id="PS00154">
    <property type="entry name" value="ATPASE_E1_E2"/>
    <property type="match status" value="1"/>
</dbReference>
<feature type="binding site" evidence="17">
    <location>
        <position position="1802"/>
    </location>
    <ligand>
        <name>Mg(2+)</name>
        <dbReference type="ChEBI" id="CHEBI:18420"/>
    </ligand>
</feature>
<keyword evidence="11 20" id="KW-1133">Transmembrane helix</keyword>
<evidence type="ECO:0000256" key="7">
    <source>
        <dbReference type="ARBA" id="ARBA00022741"/>
    </source>
</evidence>
<dbReference type="InterPro" id="IPR003018">
    <property type="entry name" value="GAF"/>
</dbReference>
<dbReference type="InterPro" id="IPR018303">
    <property type="entry name" value="ATPase_P-typ_P_site"/>
</dbReference>
<feature type="binding site" evidence="16">
    <location>
        <position position="1960"/>
    </location>
    <ligand>
        <name>ATP</name>
        <dbReference type="ChEBI" id="CHEBI:30616"/>
    </ligand>
</feature>
<feature type="transmembrane region" description="Helical" evidence="20">
    <location>
        <begin position="1689"/>
        <end position="1711"/>
    </location>
</feature>
<dbReference type="GO" id="GO:0005802">
    <property type="term" value="C:trans-Golgi network"/>
    <property type="evidence" value="ECO:0007669"/>
    <property type="project" value="TreeGrafter"/>
</dbReference>
<dbReference type="SFLD" id="SFLDG00002">
    <property type="entry name" value="C1.7:_P-type_atpase_like"/>
    <property type="match status" value="1"/>
</dbReference>
<dbReference type="Pfam" id="PF01590">
    <property type="entry name" value="GAF"/>
    <property type="match status" value="2"/>
</dbReference>
<feature type="binding site" evidence="16">
    <location>
        <position position="2103"/>
    </location>
    <ligand>
        <name>ATP</name>
        <dbReference type="ChEBI" id="CHEBI:30616"/>
    </ligand>
</feature>
<dbReference type="Gene3D" id="2.70.150.10">
    <property type="entry name" value="Calcium-transporting ATPase, cytoplasmic transduction domain A"/>
    <property type="match status" value="1"/>
</dbReference>
<feature type="compositionally biased region" description="Low complexity" evidence="19">
    <location>
        <begin position="1295"/>
        <end position="1309"/>
    </location>
</feature>
<feature type="transmembrane region" description="Helical" evidence="20">
    <location>
        <begin position="2557"/>
        <end position="2578"/>
    </location>
</feature>
<evidence type="ECO:0000256" key="11">
    <source>
        <dbReference type="ARBA" id="ARBA00022989"/>
    </source>
</evidence>
<proteinExistence type="inferred from homology"/>
<dbReference type="InterPro" id="IPR059000">
    <property type="entry name" value="ATPase_P-type_domA"/>
</dbReference>
<feature type="binding site" evidence="16">
    <location>
        <position position="2105"/>
    </location>
    <ligand>
        <name>ATP</name>
        <dbReference type="ChEBI" id="CHEBI:30616"/>
    </ligand>
</feature>
<evidence type="ECO:0000256" key="20">
    <source>
        <dbReference type="SAM" id="Phobius"/>
    </source>
</evidence>
<reference evidence="22" key="1">
    <citation type="submission" date="2020-05" db="EMBL/GenBank/DDBJ databases">
        <title>Phylogenomic resolution of chytrid fungi.</title>
        <authorList>
            <person name="Stajich J.E."/>
            <person name="Amses K."/>
            <person name="Simmons R."/>
            <person name="Seto K."/>
            <person name="Myers J."/>
            <person name="Bonds A."/>
            <person name="Quandt C.A."/>
            <person name="Barry K."/>
            <person name="Liu P."/>
            <person name="Grigoriev I."/>
            <person name="Longcore J.E."/>
            <person name="James T.Y."/>
        </authorList>
    </citation>
    <scope>NUCLEOTIDE SEQUENCE</scope>
    <source>
        <strain evidence="22">JEL0513</strain>
    </source>
</reference>
<dbReference type="GO" id="GO:0016887">
    <property type="term" value="F:ATP hydrolysis activity"/>
    <property type="evidence" value="ECO:0007669"/>
    <property type="project" value="InterPro"/>
</dbReference>
<evidence type="ECO:0000256" key="12">
    <source>
        <dbReference type="ARBA" id="ARBA00023136"/>
    </source>
</evidence>
<dbReference type="Gene3D" id="3.40.50.1000">
    <property type="entry name" value="HAD superfamily/HAD-like"/>
    <property type="match status" value="1"/>
</dbReference>
<dbReference type="GO" id="GO:0005524">
    <property type="term" value="F:ATP binding"/>
    <property type="evidence" value="ECO:0007669"/>
    <property type="project" value="UniProtKB-KW"/>
</dbReference>
<dbReference type="InterPro" id="IPR032630">
    <property type="entry name" value="P_typ_ATPase_c"/>
</dbReference>
<evidence type="ECO:0000256" key="18">
    <source>
        <dbReference type="PROSITE-ProRule" id="PRU00339"/>
    </source>
</evidence>
<feature type="binding site" evidence="16">
    <location>
        <position position="1917"/>
    </location>
    <ligand>
        <name>ATP</name>
        <dbReference type="ChEBI" id="CHEBI:30616"/>
    </ligand>
</feature>
<dbReference type="InterPro" id="IPR023298">
    <property type="entry name" value="ATPase_P-typ_TM_dom_sf"/>
</dbReference>
<evidence type="ECO:0000256" key="19">
    <source>
        <dbReference type="SAM" id="MobiDB-lite"/>
    </source>
</evidence>
<comment type="caution">
    <text evidence="22">The sequence shown here is derived from an EMBL/GenBank/DDBJ whole genome shotgun (WGS) entry which is preliminary data.</text>
</comment>
<evidence type="ECO:0000256" key="10">
    <source>
        <dbReference type="ARBA" id="ARBA00022967"/>
    </source>
</evidence>
<dbReference type="CDD" id="cd07302">
    <property type="entry name" value="CHD"/>
    <property type="match status" value="1"/>
</dbReference>
<feature type="repeat" description="TPR" evidence="18">
    <location>
        <begin position="1178"/>
        <end position="1211"/>
    </location>
</feature>
<dbReference type="PANTHER" id="PTHR24092">
    <property type="entry name" value="PROBABLE PHOSPHOLIPID-TRANSPORTING ATPASE"/>
    <property type="match status" value="1"/>
</dbReference>
<dbReference type="Pfam" id="PF16209">
    <property type="entry name" value="PhoLip_ATPase_N"/>
    <property type="match status" value="1"/>
</dbReference>
<dbReference type="EC" id="7.6.2.1" evidence="4"/>
<feature type="active site" description="4-aspartylphosphate intermediate" evidence="15">
    <location>
        <position position="1802"/>
    </location>
</feature>
<keyword evidence="6 17" id="KW-0479">Metal-binding</keyword>
<dbReference type="SUPFAM" id="SSF81665">
    <property type="entry name" value="Calcium ATPase, transmembrane domain M"/>
    <property type="match status" value="1"/>
</dbReference>
<dbReference type="Proteomes" id="UP001211907">
    <property type="component" value="Unassembled WGS sequence"/>
</dbReference>
<evidence type="ECO:0000256" key="15">
    <source>
        <dbReference type="PIRSR" id="PIRSR606539-1"/>
    </source>
</evidence>
<evidence type="ECO:0000256" key="4">
    <source>
        <dbReference type="ARBA" id="ARBA00012189"/>
    </source>
</evidence>
<dbReference type="InterPro" id="IPR023214">
    <property type="entry name" value="HAD_sf"/>
</dbReference>
<evidence type="ECO:0000256" key="3">
    <source>
        <dbReference type="ARBA" id="ARBA00008109"/>
    </source>
</evidence>
<dbReference type="NCBIfam" id="TIGR01652">
    <property type="entry name" value="ATPase-Plipid"/>
    <property type="match status" value="1"/>
</dbReference>
<dbReference type="PROSITE" id="PS50005">
    <property type="entry name" value="TPR"/>
    <property type="match status" value="1"/>
</dbReference>
<feature type="binding site" evidence="17">
    <location>
        <position position="2284"/>
    </location>
    <ligand>
        <name>Mg(2+)</name>
        <dbReference type="ChEBI" id="CHEBI:18420"/>
    </ligand>
</feature>
<organism evidence="22 23">
    <name type="scientific">Physocladia obscura</name>
    <dbReference type="NCBI Taxonomy" id="109957"/>
    <lineage>
        <taxon>Eukaryota</taxon>
        <taxon>Fungi</taxon>
        <taxon>Fungi incertae sedis</taxon>
        <taxon>Chytridiomycota</taxon>
        <taxon>Chytridiomycota incertae sedis</taxon>
        <taxon>Chytridiomycetes</taxon>
        <taxon>Chytridiales</taxon>
        <taxon>Chytriomycetaceae</taxon>
        <taxon>Physocladia</taxon>
    </lineage>
</organism>
<dbReference type="SUPFAM" id="SSF81660">
    <property type="entry name" value="Metal cation-transporting ATPase, ATP-binding domain N"/>
    <property type="match status" value="1"/>
</dbReference>
<evidence type="ECO:0000259" key="21">
    <source>
        <dbReference type="PROSITE" id="PS50125"/>
    </source>
</evidence>
<keyword evidence="8 16" id="KW-0067">ATP-binding</keyword>
<dbReference type="PANTHER" id="PTHR24092:SF174">
    <property type="entry name" value="PHOSPHOLIPID-TRANSPORTING ATPASE DNF3-RELATED"/>
    <property type="match status" value="1"/>
</dbReference>
<keyword evidence="12 20" id="KW-0472">Membrane</keyword>
<comment type="similarity">
    <text evidence="3">Belongs to the cation transport ATPase (P-type) (TC 3.A.3) family. Type IV subfamily.</text>
</comment>
<feature type="binding site" evidence="17">
    <location>
        <position position="2280"/>
    </location>
    <ligand>
        <name>Mg(2+)</name>
        <dbReference type="ChEBI" id="CHEBI:18420"/>
    </ligand>
</feature>
<dbReference type="InterPro" id="IPR001054">
    <property type="entry name" value="A/G_cyclase"/>
</dbReference>
<feature type="transmembrane region" description="Helical" evidence="20">
    <location>
        <begin position="2517"/>
        <end position="2537"/>
    </location>
</feature>
<evidence type="ECO:0000256" key="6">
    <source>
        <dbReference type="ARBA" id="ARBA00022723"/>
    </source>
</evidence>
<dbReference type="Gene3D" id="3.40.1110.10">
    <property type="entry name" value="Calcium-transporting ATPase, cytoplasmic domain N"/>
    <property type="match status" value="1"/>
</dbReference>
<name>A0AAD5SXM4_9FUNG</name>
<dbReference type="SUPFAM" id="SSF55781">
    <property type="entry name" value="GAF domain-like"/>
    <property type="match status" value="2"/>
</dbReference>